<dbReference type="InterPro" id="IPR017898">
    <property type="entry name" value="VPS28_N"/>
</dbReference>
<evidence type="ECO:0000259" key="8">
    <source>
        <dbReference type="PROSITE" id="PS51313"/>
    </source>
</evidence>
<evidence type="ECO:0000256" key="5">
    <source>
        <dbReference type="PIRNR" id="PIRNR017535"/>
    </source>
</evidence>
<dbReference type="GO" id="GO:0031902">
    <property type="term" value="C:late endosome membrane"/>
    <property type="evidence" value="ECO:0007669"/>
    <property type="project" value="UniProtKB-SubCell"/>
</dbReference>
<dbReference type="Pfam" id="PF03997">
    <property type="entry name" value="VPS28"/>
    <property type="match status" value="1"/>
</dbReference>
<proteinExistence type="inferred from homology"/>
<dbReference type="InterPro" id="IPR038358">
    <property type="entry name" value="VPS28_N_sf"/>
</dbReference>
<organism evidence="9 10">
    <name type="scientific">Maudiozyma exigua</name>
    <name type="common">Yeast</name>
    <name type="synonym">Kazachstania exigua</name>
    <dbReference type="NCBI Taxonomy" id="34358"/>
    <lineage>
        <taxon>Eukaryota</taxon>
        <taxon>Fungi</taxon>
        <taxon>Dikarya</taxon>
        <taxon>Ascomycota</taxon>
        <taxon>Saccharomycotina</taxon>
        <taxon>Saccharomycetes</taxon>
        <taxon>Saccharomycetales</taxon>
        <taxon>Saccharomycetaceae</taxon>
        <taxon>Maudiozyma</taxon>
    </lineage>
</organism>
<evidence type="ECO:0000313" key="9">
    <source>
        <dbReference type="EMBL" id="KAG0665449.1"/>
    </source>
</evidence>
<comment type="function">
    <text evidence="5">Component of the ESCRT-I complex (endosomal sorting complex required for transport I), a regulator of vesicular trafficking process.</text>
</comment>
<dbReference type="AlphaFoldDB" id="A0A9P7B9G1"/>
<dbReference type="PROSITE" id="PS51310">
    <property type="entry name" value="VPS28_C"/>
    <property type="match status" value="1"/>
</dbReference>
<dbReference type="PANTHER" id="PTHR12937">
    <property type="entry name" value="VACUOLAR PROTEIN SORTING 28, ISOFORM 2 VPS28"/>
    <property type="match status" value="1"/>
</dbReference>
<dbReference type="SUPFAM" id="SSF140111">
    <property type="entry name" value="Endosomal sorting complex assembly domain"/>
    <property type="match status" value="1"/>
</dbReference>
<dbReference type="OrthoDB" id="2671at2759"/>
<protein>
    <recommendedName>
        <fullName evidence="5">Vacuolar protein sorting-associated protein 28</fullName>
    </recommendedName>
    <alternativeName>
        <fullName evidence="5">ESCRT-I complex subunit VPS28</fullName>
    </alternativeName>
</protein>
<keyword evidence="10" id="KW-1185">Reference proteome</keyword>
<dbReference type="EMBL" id="PUHR01000112">
    <property type="protein sequence ID" value="KAG0665449.1"/>
    <property type="molecule type" value="Genomic_DNA"/>
</dbReference>
<keyword evidence="4 5" id="KW-0653">Protein transport</keyword>
<dbReference type="Gene3D" id="1.20.120.1130">
    <property type="match status" value="1"/>
</dbReference>
<comment type="subcellular location">
    <subcellularLocation>
        <location evidence="1">Late endosome membrane</location>
        <topology evidence="1">Peripheral membrane protein</topology>
    </subcellularLocation>
</comment>
<dbReference type="SUPFAM" id="SSF140427">
    <property type="entry name" value="VPS28 C-terminal domain-like"/>
    <property type="match status" value="1"/>
</dbReference>
<feature type="domain" description="VPS28 N-terminal" evidence="8">
    <location>
        <begin position="16"/>
        <end position="127"/>
    </location>
</feature>
<evidence type="ECO:0000259" key="7">
    <source>
        <dbReference type="PROSITE" id="PS51310"/>
    </source>
</evidence>
<name>A0A9P7B9G1_MAUEX</name>
<evidence type="ECO:0000256" key="3">
    <source>
        <dbReference type="ARBA" id="ARBA00022753"/>
    </source>
</evidence>
<feature type="domain" description="VPS28 C-terminal" evidence="7">
    <location>
        <begin position="151"/>
        <end position="245"/>
    </location>
</feature>
<dbReference type="FunFam" id="1.20.120.1130:FF:000001">
    <property type="entry name" value="Vacuolar protein sorting-associated protein 28 homolog"/>
    <property type="match status" value="1"/>
</dbReference>
<keyword evidence="2 5" id="KW-0813">Transport</keyword>
<dbReference type="PROSITE" id="PS51313">
    <property type="entry name" value="VPS28_N"/>
    <property type="match status" value="1"/>
</dbReference>
<dbReference type="InterPro" id="IPR007143">
    <property type="entry name" value="Vps28"/>
</dbReference>
<sequence length="245" mass="27878">METASATEQNETVSFSAVSSREIFAHIAQLNSNLTSQQKETKQTLGEIYSIVIALDYVEKAYLKDLMSSSQYTSSVNKLLAQYKTYLSNEEVRKEFIDLEHFKTKYDIVASNAITRLERGIPITVEHAIMDAQDTGDTTASESTLQSKGRYHGKDVAEATGNFITVMDALKLNYKAKDQLHPLLSELLLSINKVTQNNFEHRKKLVDWIVKINKMKVEDTLSDNEIRELLFDLDLAYKSFYSLLE</sequence>
<dbReference type="Gene3D" id="1.20.1440.200">
    <property type="match status" value="1"/>
</dbReference>
<dbReference type="Proteomes" id="UP000750334">
    <property type="component" value="Unassembled WGS sequence"/>
</dbReference>
<evidence type="ECO:0000256" key="2">
    <source>
        <dbReference type="ARBA" id="ARBA00022448"/>
    </source>
</evidence>
<evidence type="ECO:0000256" key="6">
    <source>
        <dbReference type="PROSITE-ProRule" id="PRU00642"/>
    </source>
</evidence>
<accession>A0A9P7B9G1</accession>
<reference evidence="9 10" key="1">
    <citation type="submission" date="2020-11" db="EMBL/GenBank/DDBJ databases">
        <title>Kefir isolates.</title>
        <authorList>
            <person name="Marcisauskas S."/>
            <person name="Kim Y."/>
            <person name="Blasche S."/>
        </authorList>
    </citation>
    <scope>NUCLEOTIDE SEQUENCE [LARGE SCALE GENOMIC DNA]</scope>
    <source>
        <strain evidence="9 10">OG2</strain>
    </source>
</reference>
<comment type="caution">
    <text evidence="9">The sequence shown here is derived from an EMBL/GenBank/DDBJ whole genome shotgun (WGS) entry which is preliminary data.</text>
</comment>
<dbReference type="GO" id="GO:0044877">
    <property type="term" value="F:protein-containing complex binding"/>
    <property type="evidence" value="ECO:0007669"/>
    <property type="project" value="TreeGrafter"/>
</dbReference>
<dbReference type="InterPro" id="IPR037202">
    <property type="entry name" value="ESCRT_assembly_dom"/>
</dbReference>
<dbReference type="GO" id="GO:0043328">
    <property type="term" value="P:protein transport to vacuole involved in ubiquitin-dependent protein catabolic process via the multivesicular body sorting pathway"/>
    <property type="evidence" value="ECO:0007669"/>
    <property type="project" value="TreeGrafter"/>
</dbReference>
<gene>
    <name evidence="9" type="primary">VPS28</name>
    <name evidence="9" type="ORF">C6P45_000446</name>
</gene>
<evidence type="ECO:0000313" key="10">
    <source>
        <dbReference type="Proteomes" id="UP000750334"/>
    </source>
</evidence>
<evidence type="ECO:0000256" key="4">
    <source>
        <dbReference type="ARBA" id="ARBA00022927"/>
    </source>
</evidence>
<dbReference type="PANTHER" id="PTHR12937:SF0">
    <property type="entry name" value="VACUOLAR PROTEIN SORTING-ASSOCIATED PROTEIN 28 HOMOLOG"/>
    <property type="match status" value="1"/>
</dbReference>
<dbReference type="InterPro" id="IPR017899">
    <property type="entry name" value="VPS28_C"/>
</dbReference>
<keyword evidence="3 5" id="KW-0967">Endosome</keyword>
<dbReference type="InterPro" id="IPR037206">
    <property type="entry name" value="VPS28_C_sf"/>
</dbReference>
<dbReference type="GO" id="GO:0000813">
    <property type="term" value="C:ESCRT I complex"/>
    <property type="evidence" value="ECO:0007669"/>
    <property type="project" value="UniProtKB-UniRule"/>
</dbReference>
<comment type="similarity">
    <text evidence="5 6">Belongs to the VPS28 family.</text>
</comment>
<evidence type="ECO:0000256" key="1">
    <source>
        <dbReference type="ARBA" id="ARBA00004633"/>
    </source>
</evidence>
<dbReference type="PIRSF" id="PIRSF017535">
    <property type="entry name" value="VPS28"/>
    <property type="match status" value="1"/>
</dbReference>